<feature type="domain" description="Phage capsid-like C-terminal" evidence="3">
    <location>
        <begin position="25"/>
        <end position="262"/>
    </location>
</feature>
<dbReference type="GO" id="GO:0044423">
    <property type="term" value="C:virion component"/>
    <property type="evidence" value="ECO:0007669"/>
    <property type="project" value="UniProtKB-KW"/>
</dbReference>
<accession>A0A0F9FEI0</accession>
<evidence type="ECO:0000259" key="3">
    <source>
        <dbReference type="Pfam" id="PF05065"/>
    </source>
</evidence>
<dbReference type="Gene3D" id="3.30.2400.10">
    <property type="entry name" value="Major capsid protein gp5"/>
    <property type="match status" value="1"/>
</dbReference>
<evidence type="ECO:0000256" key="2">
    <source>
        <dbReference type="ARBA" id="ARBA00022844"/>
    </source>
</evidence>
<reference evidence="4" key="1">
    <citation type="journal article" date="2015" name="Nature">
        <title>Complex archaea that bridge the gap between prokaryotes and eukaryotes.</title>
        <authorList>
            <person name="Spang A."/>
            <person name="Saw J.H."/>
            <person name="Jorgensen S.L."/>
            <person name="Zaremba-Niedzwiedzka K."/>
            <person name="Martijn J."/>
            <person name="Lind A.E."/>
            <person name="van Eijk R."/>
            <person name="Schleper C."/>
            <person name="Guy L."/>
            <person name="Ettema T.J."/>
        </authorList>
    </citation>
    <scope>NUCLEOTIDE SEQUENCE</scope>
</reference>
<comment type="caution">
    <text evidence="4">The sequence shown here is derived from an EMBL/GenBank/DDBJ whole genome shotgun (WGS) entry which is preliminary data.</text>
</comment>
<feature type="non-terminal residue" evidence="4">
    <location>
        <position position="1"/>
    </location>
</feature>
<dbReference type="SUPFAM" id="SSF56563">
    <property type="entry name" value="Major capsid protein gp5"/>
    <property type="match status" value="1"/>
</dbReference>
<name>A0A0F9FEI0_9ZZZZ</name>
<keyword evidence="2" id="KW-0946">Virion</keyword>
<comment type="subcellular location">
    <subcellularLocation>
        <location evidence="1">Virion</location>
    </subcellularLocation>
</comment>
<dbReference type="NCBIfam" id="TIGR01554">
    <property type="entry name" value="major_cap_HK97"/>
    <property type="match status" value="1"/>
</dbReference>
<gene>
    <name evidence="4" type="ORF">LCGC14_1962300</name>
</gene>
<dbReference type="Pfam" id="PF05065">
    <property type="entry name" value="Phage_capsid"/>
    <property type="match status" value="1"/>
</dbReference>
<organism evidence="4">
    <name type="scientific">marine sediment metagenome</name>
    <dbReference type="NCBI Taxonomy" id="412755"/>
    <lineage>
        <taxon>unclassified sequences</taxon>
        <taxon>metagenomes</taxon>
        <taxon>ecological metagenomes</taxon>
    </lineage>
</organism>
<sequence length="264" mass="28852">ESTRIGLMVDEPTRPIQVTDIIPSGATSQAAVVYMEETTRTHAAAEMNENASYAEDTYVLTEQSSTVRKIGTSIPVTDEQLEDVAMVQSYLDQRMRFGIRQRLDGQILTGDGAAPNLRGINNVVGIQTQAKGGDPTPDAVYKAMTLIRVTGRAQPNAVIMHPNDWQDIRLLRTADGIYIWGSPSDAGPERIWGIGVVQSDAQTENTGLVGDYANFSQLFERRGIEVKVGLDASDFTTGKQHMRADMRVAFIVFRPAAFCTVTGI</sequence>
<dbReference type="EMBL" id="LAZR01021635">
    <property type="protein sequence ID" value="KKL84678.1"/>
    <property type="molecule type" value="Genomic_DNA"/>
</dbReference>
<proteinExistence type="predicted"/>
<dbReference type="InterPro" id="IPR024455">
    <property type="entry name" value="Phage_capsid"/>
</dbReference>
<dbReference type="AlphaFoldDB" id="A0A0F9FEI0"/>
<evidence type="ECO:0000313" key="4">
    <source>
        <dbReference type="EMBL" id="KKL84678.1"/>
    </source>
</evidence>
<evidence type="ECO:0000256" key="1">
    <source>
        <dbReference type="ARBA" id="ARBA00004328"/>
    </source>
</evidence>
<protein>
    <recommendedName>
        <fullName evidence="3">Phage capsid-like C-terminal domain-containing protein</fullName>
    </recommendedName>
</protein>
<dbReference type="InterPro" id="IPR054612">
    <property type="entry name" value="Phage_capsid-like_C"/>
</dbReference>
<dbReference type="Gene3D" id="3.30.2320.10">
    <property type="entry name" value="hypothetical protein PF0899 domain"/>
    <property type="match status" value="1"/>
</dbReference>